<evidence type="ECO:0000313" key="5">
    <source>
        <dbReference type="Proteomes" id="UP001500433"/>
    </source>
</evidence>
<dbReference type="Pfam" id="PF18962">
    <property type="entry name" value="Por_Secre_tail"/>
    <property type="match status" value="1"/>
</dbReference>
<gene>
    <name evidence="4" type="ORF">GCM10023311_15680</name>
</gene>
<organism evidence="4 5">
    <name type="scientific">Flaviramulus aquimarinus</name>
    <dbReference type="NCBI Taxonomy" id="1170456"/>
    <lineage>
        <taxon>Bacteria</taxon>
        <taxon>Pseudomonadati</taxon>
        <taxon>Bacteroidota</taxon>
        <taxon>Flavobacteriia</taxon>
        <taxon>Flavobacteriales</taxon>
        <taxon>Flavobacteriaceae</taxon>
        <taxon>Flaviramulus</taxon>
    </lineage>
</organism>
<dbReference type="InterPro" id="IPR026444">
    <property type="entry name" value="Secre_tail"/>
</dbReference>
<keyword evidence="5" id="KW-1185">Reference proteome</keyword>
<dbReference type="Proteomes" id="UP001500433">
    <property type="component" value="Unassembled WGS sequence"/>
</dbReference>
<dbReference type="InterPro" id="IPR015943">
    <property type="entry name" value="WD40/YVTN_repeat-like_dom_sf"/>
</dbReference>
<protein>
    <recommendedName>
        <fullName evidence="3">Secretion system C-terminal sorting domain-containing protein</fullName>
    </recommendedName>
</protein>
<evidence type="ECO:0000256" key="2">
    <source>
        <dbReference type="SAM" id="MobiDB-lite"/>
    </source>
</evidence>
<accession>A0ABP9F2J2</accession>
<proteinExistence type="predicted"/>
<reference evidence="5" key="1">
    <citation type="journal article" date="2019" name="Int. J. Syst. Evol. Microbiol.">
        <title>The Global Catalogue of Microorganisms (GCM) 10K type strain sequencing project: providing services to taxonomists for standard genome sequencing and annotation.</title>
        <authorList>
            <consortium name="The Broad Institute Genomics Platform"/>
            <consortium name="The Broad Institute Genome Sequencing Center for Infectious Disease"/>
            <person name="Wu L."/>
            <person name="Ma J."/>
        </authorList>
    </citation>
    <scope>NUCLEOTIDE SEQUENCE [LARGE SCALE GENOMIC DNA]</scope>
    <source>
        <strain evidence="5">JCM 18274</strain>
    </source>
</reference>
<feature type="region of interest" description="Disordered" evidence="2">
    <location>
        <begin position="592"/>
        <end position="614"/>
    </location>
</feature>
<evidence type="ECO:0000259" key="3">
    <source>
        <dbReference type="Pfam" id="PF18962"/>
    </source>
</evidence>
<dbReference type="Gene3D" id="2.130.10.10">
    <property type="entry name" value="YVTN repeat-like/Quinoprotein amine dehydrogenase"/>
    <property type="match status" value="1"/>
</dbReference>
<feature type="compositionally biased region" description="Polar residues" evidence="2">
    <location>
        <begin position="592"/>
        <end position="603"/>
    </location>
</feature>
<dbReference type="EMBL" id="BAABJH010000001">
    <property type="protein sequence ID" value="GAA4892104.1"/>
    <property type="molecule type" value="Genomic_DNA"/>
</dbReference>
<dbReference type="RefSeq" id="WP_345273567.1">
    <property type="nucleotide sequence ID" value="NZ_BAABJH010000001.1"/>
</dbReference>
<dbReference type="SUPFAM" id="SSF63829">
    <property type="entry name" value="Calcium-dependent phosphotriesterase"/>
    <property type="match status" value="1"/>
</dbReference>
<comment type="caution">
    <text evidence="4">The sequence shown here is derived from an EMBL/GenBank/DDBJ whole genome shotgun (WGS) entry which is preliminary data.</text>
</comment>
<feature type="domain" description="Secretion system C-terminal sorting" evidence="3">
    <location>
        <begin position="736"/>
        <end position="800"/>
    </location>
</feature>
<sequence length="802" mass="88304">MKTKLFYLVIVISSFKLIAQNDGWHQYTKPLHVNEMVKDASGNYHYATNIGYQKLDSNFNTIETKNLTSQSSPIGNCFSVAVNPSNENEIALGENERVFIFSNGVETHQFAVNATTQFTGPSLYYNDNDELYVFNKNDFSTQSYSIFKNGVLTEMPTPGIVPIDIVENNTGTKIFIAGSNNGLWEYTKATDTWVNFTKENSNMLNNFINDLFMDANDNLFAGSFEGINKIEPNGTITSCQPPSFSPVFEIDVHPSSGQIVARTSQPNSANNFGFNIVDFDTCAWTSFTNDGNSCVSENMFKTVQFTSTPTDGKIVASGAILSAENTYTFDPANPSNSCDYLDFNYMGVPLRIDTNYTTDVNVRKTSDGKIDIAACNGSETMYYVSISPETFDGTFPTAASVPLPSGKRAFSILRDNGYFILDNDEGFSFIDENDNISSFNHNIPNNLTIISKKVSVANSNDGIINIMYKAFDAVFNYIIYKAQCNTNTRSCSQPEETFKIDRDKSKNISFDASIDKVTNEVVAVAVKTNASGDIRKTQEKWDRTTNGTPVVSWDEVHPIFPILDVLFVGATLLRQGLSLFVLSETILKGRATSKSTGNPVEQDSSFDEDNDGNPDKIKALSKSSITTDEANEIVIALVAVANNGFSVLSLFEEYNGLGNKNSSKAKVNNTVNDADFNGSLPNDIFIKKFELFQYNTTEAIIVVFTNYGLLVKTGIDITGLTLGTDTNQLSGNKTLLYPNPTKGIVAFSDHTIKNIKVYDMNGRNVLNGEGNTISVKTLSKGIYIIKGTTSENTFIAKKLIKN</sequence>
<evidence type="ECO:0000313" key="4">
    <source>
        <dbReference type="EMBL" id="GAA4892104.1"/>
    </source>
</evidence>
<name>A0ABP9F2J2_9FLAO</name>
<evidence type="ECO:0000256" key="1">
    <source>
        <dbReference type="ARBA" id="ARBA00022729"/>
    </source>
</evidence>
<keyword evidence="1" id="KW-0732">Signal</keyword>
<dbReference type="NCBIfam" id="TIGR04183">
    <property type="entry name" value="Por_Secre_tail"/>
    <property type="match status" value="1"/>
</dbReference>